<evidence type="ECO:0000256" key="4">
    <source>
        <dbReference type="ARBA" id="ARBA00022679"/>
    </source>
</evidence>
<evidence type="ECO:0000256" key="9">
    <source>
        <dbReference type="PROSITE-ProRule" id="PRU01373"/>
    </source>
</evidence>
<evidence type="ECO:0000256" key="6">
    <source>
        <dbReference type="ARBA" id="ARBA00022960"/>
    </source>
</evidence>
<dbReference type="STRING" id="52560.SAMN04488082_10555"/>
<dbReference type="Gene3D" id="2.40.440.10">
    <property type="entry name" value="L,D-transpeptidase catalytic domain-like"/>
    <property type="match status" value="1"/>
</dbReference>
<evidence type="ECO:0000256" key="1">
    <source>
        <dbReference type="ARBA" id="ARBA00004752"/>
    </source>
</evidence>
<gene>
    <name evidence="11" type="ORF">SAMN04488082_10555</name>
</gene>
<evidence type="ECO:0000313" key="11">
    <source>
        <dbReference type="EMBL" id="SFJ64900.1"/>
    </source>
</evidence>
<dbReference type="CDD" id="cd00118">
    <property type="entry name" value="LysM"/>
    <property type="match status" value="1"/>
</dbReference>
<dbReference type="GO" id="GO:0018104">
    <property type="term" value="P:peptidoglycan-protein cross-linking"/>
    <property type="evidence" value="ECO:0007669"/>
    <property type="project" value="TreeGrafter"/>
</dbReference>
<dbReference type="Proteomes" id="UP000198635">
    <property type="component" value="Unassembled WGS sequence"/>
</dbReference>
<dbReference type="GO" id="GO:0016757">
    <property type="term" value="F:glycosyltransferase activity"/>
    <property type="evidence" value="ECO:0007669"/>
    <property type="project" value="UniProtKB-KW"/>
</dbReference>
<name>A0A1I3T2M3_9BACT</name>
<evidence type="ECO:0000259" key="10">
    <source>
        <dbReference type="PROSITE" id="PS52029"/>
    </source>
</evidence>
<dbReference type="InterPro" id="IPR050979">
    <property type="entry name" value="LD-transpeptidase"/>
</dbReference>
<dbReference type="GO" id="GO:0008360">
    <property type="term" value="P:regulation of cell shape"/>
    <property type="evidence" value="ECO:0007669"/>
    <property type="project" value="UniProtKB-UniRule"/>
</dbReference>
<evidence type="ECO:0000313" key="12">
    <source>
        <dbReference type="Proteomes" id="UP000198635"/>
    </source>
</evidence>
<dbReference type="InterPro" id="IPR005490">
    <property type="entry name" value="LD_TPept_cat_dom"/>
</dbReference>
<dbReference type="InterPro" id="IPR018392">
    <property type="entry name" value="LysM"/>
</dbReference>
<dbReference type="PROSITE" id="PS52029">
    <property type="entry name" value="LD_TPASE"/>
    <property type="match status" value="1"/>
</dbReference>
<dbReference type="Gene3D" id="3.10.350.10">
    <property type="entry name" value="LysM domain"/>
    <property type="match status" value="1"/>
</dbReference>
<evidence type="ECO:0000256" key="3">
    <source>
        <dbReference type="ARBA" id="ARBA00022676"/>
    </source>
</evidence>
<keyword evidence="8 9" id="KW-0961">Cell wall biogenesis/degradation</keyword>
<dbReference type="PANTHER" id="PTHR30582:SF24">
    <property type="entry name" value="L,D-TRANSPEPTIDASE ERFK_SRFK-RELATED"/>
    <property type="match status" value="1"/>
</dbReference>
<feature type="active site" description="Proton donor/acceptor" evidence="9">
    <location>
        <position position="192"/>
    </location>
</feature>
<evidence type="ECO:0000256" key="2">
    <source>
        <dbReference type="ARBA" id="ARBA00005992"/>
    </source>
</evidence>
<keyword evidence="3" id="KW-0328">Glycosyltransferase</keyword>
<dbReference type="InterPro" id="IPR038063">
    <property type="entry name" value="Transpep_catalytic_dom"/>
</dbReference>
<dbReference type="PANTHER" id="PTHR30582">
    <property type="entry name" value="L,D-TRANSPEPTIDASE"/>
    <property type="match status" value="1"/>
</dbReference>
<protein>
    <submittedName>
        <fullName evidence="11">L,D-transpeptidase ErfK/SrfK</fullName>
    </submittedName>
</protein>
<dbReference type="AlphaFoldDB" id="A0A1I3T2M3"/>
<keyword evidence="4" id="KW-0808">Transferase</keyword>
<dbReference type="GO" id="GO:0005576">
    <property type="term" value="C:extracellular region"/>
    <property type="evidence" value="ECO:0007669"/>
    <property type="project" value="TreeGrafter"/>
</dbReference>
<accession>A0A1I3T2M3</accession>
<evidence type="ECO:0000256" key="8">
    <source>
        <dbReference type="ARBA" id="ARBA00023316"/>
    </source>
</evidence>
<dbReference type="GO" id="GO:0071555">
    <property type="term" value="P:cell wall organization"/>
    <property type="evidence" value="ECO:0007669"/>
    <property type="project" value="UniProtKB-UniRule"/>
</dbReference>
<dbReference type="SUPFAM" id="SSF141523">
    <property type="entry name" value="L,D-transpeptidase catalytic domain-like"/>
    <property type="match status" value="1"/>
</dbReference>
<keyword evidence="12" id="KW-1185">Reference proteome</keyword>
<dbReference type="Pfam" id="PF03734">
    <property type="entry name" value="YkuD"/>
    <property type="match status" value="1"/>
</dbReference>
<reference evidence="12" key="1">
    <citation type="submission" date="2016-10" db="EMBL/GenBank/DDBJ databases">
        <authorList>
            <person name="Varghese N."/>
            <person name="Submissions S."/>
        </authorList>
    </citation>
    <scope>NUCLEOTIDE SEQUENCE [LARGE SCALE GENOMIC DNA]</scope>
    <source>
        <strain evidence="12">DSM 5918</strain>
    </source>
</reference>
<evidence type="ECO:0000256" key="5">
    <source>
        <dbReference type="ARBA" id="ARBA00022801"/>
    </source>
</evidence>
<comment type="similarity">
    <text evidence="2">Belongs to the YkuD family.</text>
</comment>
<feature type="active site" description="Nucleophile" evidence="9">
    <location>
        <position position="208"/>
    </location>
</feature>
<sequence length="305" mass="34185">MKRIFSSLGAAVFVLLLAHSGPVWALRSFMLSPGTDLYGTVRRVEAEEQDTLLDIAREFGLGYNQIVAANPGIDPWVPPKGELVKIPLAFMLPRERPQAGIVVNLAEMRLYFFFSNGGHDFFFTAPIGIGREGYLTELGVYKVKSKTPNPTWVVPASIREEEPDLPAEVPPGPDNPLGDFVFRLSRNLYAIHGTNKPWGIGRRVSHGCIRMYPEDVGALYPVVPVGATVQVIYEPVKYGWGDGLFWVQAFEDFEKRAEYPLMKIMEELLYHEATIGPLDIDRQALERVLEEKTGVPMVVARPREK</sequence>
<dbReference type="GO" id="GO:0071972">
    <property type="term" value="F:peptidoglycan L,D-transpeptidase activity"/>
    <property type="evidence" value="ECO:0007669"/>
    <property type="project" value="TreeGrafter"/>
</dbReference>
<comment type="pathway">
    <text evidence="1 9">Cell wall biogenesis; peptidoglycan biosynthesis.</text>
</comment>
<dbReference type="UniPathway" id="UPA00219"/>
<dbReference type="InterPro" id="IPR036779">
    <property type="entry name" value="LysM_dom_sf"/>
</dbReference>
<proteinExistence type="inferred from homology"/>
<feature type="domain" description="L,D-TPase catalytic" evidence="10">
    <location>
        <begin position="99"/>
        <end position="232"/>
    </location>
</feature>
<evidence type="ECO:0000256" key="7">
    <source>
        <dbReference type="ARBA" id="ARBA00022984"/>
    </source>
</evidence>
<dbReference type="CDD" id="cd16913">
    <property type="entry name" value="YkuD_like"/>
    <property type="match status" value="1"/>
</dbReference>
<keyword evidence="5" id="KW-0378">Hydrolase</keyword>
<keyword evidence="6 9" id="KW-0133">Cell shape</keyword>
<dbReference type="RefSeq" id="WP_218143747.1">
    <property type="nucleotide sequence ID" value="NZ_FORX01000005.1"/>
</dbReference>
<keyword evidence="7 9" id="KW-0573">Peptidoglycan synthesis</keyword>
<organism evidence="11 12">
    <name type="scientific">Desulfomicrobium apsheronum</name>
    <dbReference type="NCBI Taxonomy" id="52560"/>
    <lineage>
        <taxon>Bacteria</taxon>
        <taxon>Pseudomonadati</taxon>
        <taxon>Thermodesulfobacteriota</taxon>
        <taxon>Desulfovibrionia</taxon>
        <taxon>Desulfovibrionales</taxon>
        <taxon>Desulfomicrobiaceae</taxon>
        <taxon>Desulfomicrobium</taxon>
    </lineage>
</organism>
<dbReference type="EMBL" id="FORX01000005">
    <property type="protein sequence ID" value="SFJ64900.1"/>
    <property type="molecule type" value="Genomic_DNA"/>
</dbReference>